<dbReference type="Gene3D" id="3.30.160.60">
    <property type="entry name" value="Classic Zinc Finger"/>
    <property type="match status" value="8"/>
</dbReference>
<dbReference type="PROSITE" id="PS50157">
    <property type="entry name" value="ZINC_FINGER_C2H2_2"/>
    <property type="match status" value="9"/>
</dbReference>
<accession>A0A9R0EQ52</accession>
<dbReference type="PANTHER" id="PTHR24409:SF295">
    <property type="entry name" value="AZ2-RELATED"/>
    <property type="match status" value="1"/>
</dbReference>
<dbReference type="SUPFAM" id="SSF57667">
    <property type="entry name" value="beta-beta-alpha zinc fingers"/>
    <property type="match status" value="6"/>
</dbReference>
<dbReference type="OrthoDB" id="654211at2759"/>
<protein>
    <submittedName>
        <fullName evidence="14">Zinc finger protein 260</fullName>
    </submittedName>
</protein>
<dbReference type="Pfam" id="PF12874">
    <property type="entry name" value="zf-met"/>
    <property type="match status" value="1"/>
</dbReference>
<dbReference type="InterPro" id="IPR013087">
    <property type="entry name" value="Znf_C2H2_type"/>
</dbReference>
<evidence type="ECO:0000256" key="8">
    <source>
        <dbReference type="ARBA" id="ARBA00023163"/>
    </source>
</evidence>
<evidence type="ECO:0000259" key="12">
    <source>
        <dbReference type="PROSITE" id="PS50157"/>
    </source>
</evidence>
<feature type="domain" description="C2H2-type" evidence="12">
    <location>
        <begin position="323"/>
        <end position="350"/>
    </location>
</feature>
<evidence type="ECO:0000256" key="10">
    <source>
        <dbReference type="PROSITE-ProRule" id="PRU00042"/>
    </source>
</evidence>
<evidence type="ECO:0000256" key="6">
    <source>
        <dbReference type="ARBA" id="ARBA00022833"/>
    </source>
</evidence>
<comment type="subcellular location">
    <subcellularLocation>
        <location evidence="1">Nucleus</location>
    </subcellularLocation>
</comment>
<organism evidence="13 14">
    <name type="scientific">Spodoptera frugiperda</name>
    <name type="common">Fall armyworm</name>
    <dbReference type="NCBI Taxonomy" id="7108"/>
    <lineage>
        <taxon>Eukaryota</taxon>
        <taxon>Metazoa</taxon>
        <taxon>Ecdysozoa</taxon>
        <taxon>Arthropoda</taxon>
        <taxon>Hexapoda</taxon>
        <taxon>Insecta</taxon>
        <taxon>Pterygota</taxon>
        <taxon>Neoptera</taxon>
        <taxon>Endopterygota</taxon>
        <taxon>Lepidoptera</taxon>
        <taxon>Glossata</taxon>
        <taxon>Ditrysia</taxon>
        <taxon>Noctuoidea</taxon>
        <taxon>Noctuidae</taxon>
        <taxon>Amphipyrinae</taxon>
        <taxon>Spodoptera</taxon>
    </lineage>
</organism>
<keyword evidence="6" id="KW-0862">Zinc</keyword>
<feature type="domain" description="C2H2-type" evidence="12">
    <location>
        <begin position="94"/>
        <end position="122"/>
    </location>
</feature>
<dbReference type="GO" id="GO:0008270">
    <property type="term" value="F:zinc ion binding"/>
    <property type="evidence" value="ECO:0007669"/>
    <property type="project" value="UniProtKB-KW"/>
</dbReference>
<keyword evidence="3" id="KW-0479">Metal-binding</keyword>
<feature type="domain" description="C2H2-type" evidence="12">
    <location>
        <begin position="356"/>
        <end position="383"/>
    </location>
</feature>
<keyword evidence="8" id="KW-0804">Transcription</keyword>
<keyword evidence="9" id="KW-0539">Nucleus</keyword>
<dbReference type="GO" id="GO:0000977">
    <property type="term" value="F:RNA polymerase II transcription regulatory region sequence-specific DNA binding"/>
    <property type="evidence" value="ECO:0007669"/>
    <property type="project" value="TreeGrafter"/>
</dbReference>
<dbReference type="FunFam" id="3.30.160.60:FF:000193">
    <property type="entry name" value="Zinc finger protein 300"/>
    <property type="match status" value="1"/>
</dbReference>
<dbReference type="Proteomes" id="UP000829999">
    <property type="component" value="Chromosome 8"/>
</dbReference>
<proteinExistence type="inferred from homology"/>
<feature type="domain" description="C2H2-type" evidence="12">
    <location>
        <begin position="152"/>
        <end position="171"/>
    </location>
</feature>
<keyword evidence="13" id="KW-1185">Reference proteome</keyword>
<dbReference type="AlphaFoldDB" id="A0A9R0EQ52"/>
<dbReference type="SMART" id="SM00355">
    <property type="entry name" value="ZnF_C2H2"/>
    <property type="match status" value="13"/>
</dbReference>
<evidence type="ECO:0000256" key="7">
    <source>
        <dbReference type="ARBA" id="ARBA00023015"/>
    </source>
</evidence>
<dbReference type="PANTHER" id="PTHR24409">
    <property type="entry name" value="ZINC FINGER PROTEIN 142"/>
    <property type="match status" value="1"/>
</dbReference>
<dbReference type="InterPro" id="IPR036236">
    <property type="entry name" value="Znf_C2H2_sf"/>
</dbReference>
<feature type="domain" description="C2H2-type" evidence="12">
    <location>
        <begin position="243"/>
        <end position="270"/>
    </location>
</feature>
<evidence type="ECO:0000256" key="2">
    <source>
        <dbReference type="ARBA" id="ARBA00006991"/>
    </source>
</evidence>
<dbReference type="GO" id="GO:0005634">
    <property type="term" value="C:nucleus"/>
    <property type="evidence" value="ECO:0007669"/>
    <property type="project" value="UniProtKB-SubCell"/>
</dbReference>
<feature type="domain" description="C2H2-type" evidence="12">
    <location>
        <begin position="270"/>
        <end position="297"/>
    </location>
</feature>
<name>A0A9R0EQ52_SPOFR</name>
<evidence type="ECO:0000313" key="13">
    <source>
        <dbReference type="Proteomes" id="UP000829999"/>
    </source>
</evidence>
<evidence type="ECO:0000256" key="5">
    <source>
        <dbReference type="ARBA" id="ARBA00022771"/>
    </source>
</evidence>
<sequence length="622" mass="71786">MPPKRKAGRPPGSKNKKGRKTCKKIAVKKKPVLIIRVEKEEVERSLNGDECSTNDENLCGVCRKVFNSKAELETHHIRCRALEIVSDYFPKAAYTCNECPKKFRFKKSFIEHCKNEHSKSPKRVACSHCNVYCPDTKTLDEHVAKVHERDIFECPTCKRQFVRRSHVLRHMAQTGCDGQGVAEYSCEICNATFTRKDNLMVHIRLQHIVRNVYKCKSCQYDTKNFSKLIAHWHTNHSDTPGQFQCNTCNKWTSSRAAMTKHLEIHGEKKYACDVCGYSTYTIEVMRRHVLTHVSEKPYKCEQCPKSYIQKAQLQRHLEIHAGNQCTKCSTPFPSRAKLLVHMREHMGLDKLHCPVKTCPYYTKAFSTETGLNHHLKTHVEDKPHSCEVCGKKFHSDMNLRRHLETHTLDKPRRCMYCVSARAYVRGAQLLRHVRKNHDAIFRGHLLHVRQVLGADSTVERVKKSELDAILNLLDVESDRILQGYSGSDVLYGGMQEDENRASKEVPNNEPKKVNSPLLSEEELTENLRKLLSKLIDKETLNLFGWPDESVDVVLEKVIEQCGAKPADRDKWTRVQRLRENSKHLFLYVIEDKNIARMLGTHTIDQIVKHILKQVSDDDANEI</sequence>
<dbReference type="FunFam" id="3.30.160.60:FF:002343">
    <property type="entry name" value="Zinc finger protein 33A"/>
    <property type="match status" value="1"/>
</dbReference>
<gene>
    <name evidence="14" type="primary">LOC118275897</name>
</gene>
<dbReference type="Pfam" id="PF00096">
    <property type="entry name" value="zf-C2H2"/>
    <property type="match status" value="5"/>
</dbReference>
<keyword evidence="7" id="KW-0805">Transcription regulation</keyword>
<reference evidence="14" key="1">
    <citation type="submission" date="2025-08" db="UniProtKB">
        <authorList>
            <consortium name="RefSeq"/>
        </authorList>
    </citation>
    <scope>IDENTIFICATION</scope>
    <source>
        <tissue evidence="14">Whole larval tissue</tissue>
    </source>
</reference>
<keyword evidence="5 10" id="KW-0863">Zinc-finger</keyword>
<feature type="domain" description="C2H2-type" evidence="12">
    <location>
        <begin position="184"/>
        <end position="207"/>
    </location>
</feature>
<feature type="region of interest" description="Disordered" evidence="11">
    <location>
        <begin position="1"/>
        <end position="21"/>
    </location>
</feature>
<comment type="similarity">
    <text evidence="2">Belongs to the krueppel C2H2-type zinc-finger protein family.</text>
</comment>
<evidence type="ECO:0000256" key="11">
    <source>
        <dbReference type="SAM" id="MobiDB-lite"/>
    </source>
</evidence>
<dbReference type="GeneID" id="118275897"/>
<evidence type="ECO:0000313" key="14">
    <source>
        <dbReference type="RefSeq" id="XP_035449910.2"/>
    </source>
</evidence>
<feature type="domain" description="C2H2-type" evidence="12">
    <location>
        <begin position="384"/>
        <end position="411"/>
    </location>
</feature>
<evidence type="ECO:0000256" key="3">
    <source>
        <dbReference type="ARBA" id="ARBA00022723"/>
    </source>
</evidence>
<dbReference type="GO" id="GO:0000981">
    <property type="term" value="F:DNA-binding transcription factor activity, RNA polymerase II-specific"/>
    <property type="evidence" value="ECO:0007669"/>
    <property type="project" value="TreeGrafter"/>
</dbReference>
<dbReference type="RefSeq" id="XP_035449910.2">
    <property type="nucleotide sequence ID" value="XM_035594017.2"/>
</dbReference>
<feature type="domain" description="C2H2-type" evidence="12">
    <location>
        <begin position="298"/>
        <end position="325"/>
    </location>
</feature>
<keyword evidence="4" id="KW-0677">Repeat</keyword>
<evidence type="ECO:0000256" key="9">
    <source>
        <dbReference type="ARBA" id="ARBA00023242"/>
    </source>
</evidence>
<evidence type="ECO:0000256" key="1">
    <source>
        <dbReference type="ARBA" id="ARBA00004123"/>
    </source>
</evidence>
<dbReference type="PROSITE" id="PS00028">
    <property type="entry name" value="ZINC_FINGER_C2H2_1"/>
    <property type="match status" value="5"/>
</dbReference>
<evidence type="ECO:0000256" key="4">
    <source>
        <dbReference type="ARBA" id="ARBA00022737"/>
    </source>
</evidence>